<dbReference type="InterPro" id="IPR057345">
    <property type="entry name" value="Ig-like_TAF2"/>
</dbReference>
<comment type="function">
    <text evidence="7">Functions as a component of the DNA-binding general transcription factor complex TFIID. Binding of TFIID to a promoter (with or without TATA element) is the initial step in pre-initiation complex (PIC) formation. TFIID plays a key role in the regulation of gene expression by RNA polymerase II through different activities such as transcription activator interaction, core promoter recognition and selectivity, TFIIA and TFIIB interaction, chromatin modification (histone acetylation by TAF1), facilitation of DNA opening and initiation of transcription.</text>
</comment>
<dbReference type="AlphaFoldDB" id="A0A9X0BC22"/>
<dbReference type="PANTHER" id="PTHR15137:SF9">
    <property type="entry name" value="TRANSCRIPTION INITIATION FACTOR TFIID SUBUNIT 2"/>
    <property type="match status" value="1"/>
</dbReference>
<reference evidence="12" key="1">
    <citation type="submission" date="2022-12" db="EMBL/GenBank/DDBJ databases">
        <authorList>
            <person name="Petersen C."/>
        </authorList>
    </citation>
    <scope>NUCLEOTIDE SEQUENCE</scope>
    <source>
        <strain evidence="12">IBT 29677</strain>
    </source>
</reference>
<dbReference type="RefSeq" id="XP_056491414.1">
    <property type="nucleotide sequence ID" value="XM_056628680.1"/>
</dbReference>
<dbReference type="Gene3D" id="1.10.390.10">
    <property type="entry name" value="Neutral Protease Domain 2"/>
    <property type="match status" value="1"/>
</dbReference>
<evidence type="ECO:0000259" key="10">
    <source>
        <dbReference type="Pfam" id="PF25316"/>
    </source>
</evidence>
<evidence type="ECO:0000256" key="3">
    <source>
        <dbReference type="ARBA" id="ARBA00017363"/>
    </source>
</evidence>
<protein>
    <recommendedName>
        <fullName evidence="3">Transcription initiation factor TFIID subunit 2</fullName>
    </recommendedName>
    <alternativeName>
        <fullName evidence="8">TBP-associated factor 2</fullName>
    </alternativeName>
</protein>
<feature type="region of interest" description="Disordered" evidence="9">
    <location>
        <begin position="235"/>
        <end position="260"/>
    </location>
</feature>
<dbReference type="GO" id="GO:0016251">
    <property type="term" value="F:RNA polymerase II general transcription initiation factor activity"/>
    <property type="evidence" value="ECO:0007669"/>
    <property type="project" value="TreeGrafter"/>
</dbReference>
<evidence type="ECO:0000256" key="5">
    <source>
        <dbReference type="ARBA" id="ARBA00023163"/>
    </source>
</evidence>
<dbReference type="SUPFAM" id="SSF55486">
    <property type="entry name" value="Metalloproteases ('zincins'), catalytic domain"/>
    <property type="match status" value="1"/>
</dbReference>
<dbReference type="InterPro" id="IPR027268">
    <property type="entry name" value="Peptidase_M4/M1_CTD_sf"/>
</dbReference>
<dbReference type="OrthoDB" id="308861at2759"/>
<evidence type="ECO:0000256" key="7">
    <source>
        <dbReference type="ARBA" id="ARBA00025346"/>
    </source>
</evidence>
<comment type="similarity">
    <text evidence="2">Belongs to the TAF2 family.</text>
</comment>
<dbReference type="GeneID" id="81367660"/>
<feature type="compositionally biased region" description="Gly residues" evidence="9">
    <location>
        <begin position="1232"/>
        <end position="1242"/>
    </location>
</feature>
<evidence type="ECO:0000313" key="12">
    <source>
        <dbReference type="EMBL" id="KAJ5404172.1"/>
    </source>
</evidence>
<dbReference type="GO" id="GO:0000976">
    <property type="term" value="F:transcription cis-regulatory region binding"/>
    <property type="evidence" value="ECO:0007669"/>
    <property type="project" value="TreeGrafter"/>
</dbReference>
<dbReference type="Pfam" id="PF25577">
    <property type="entry name" value="TPR_TAF2_C"/>
    <property type="match status" value="1"/>
</dbReference>
<organism evidence="12 13">
    <name type="scientific">Penicillium cosmopolitanum</name>
    <dbReference type="NCBI Taxonomy" id="1131564"/>
    <lineage>
        <taxon>Eukaryota</taxon>
        <taxon>Fungi</taxon>
        <taxon>Dikarya</taxon>
        <taxon>Ascomycota</taxon>
        <taxon>Pezizomycotina</taxon>
        <taxon>Eurotiomycetes</taxon>
        <taxon>Eurotiomycetidae</taxon>
        <taxon>Eurotiales</taxon>
        <taxon>Aspergillaceae</taxon>
        <taxon>Penicillium</taxon>
    </lineage>
</organism>
<feature type="compositionally biased region" description="Basic residues" evidence="9">
    <location>
        <begin position="1266"/>
        <end position="1275"/>
    </location>
</feature>
<dbReference type="Gene3D" id="2.60.40.1730">
    <property type="entry name" value="tricorn interacting facor f3 domain"/>
    <property type="match status" value="1"/>
</dbReference>
<dbReference type="FunFam" id="1.10.390.10:FF:000011">
    <property type="entry name" value="Transcription initiation factor TFIID subunit"/>
    <property type="match status" value="1"/>
</dbReference>
<feature type="domain" description="Transcription initiation factor TFIID subunit 2 TPR repeats" evidence="11">
    <location>
        <begin position="749"/>
        <end position="1040"/>
    </location>
</feature>
<gene>
    <name evidence="12" type="ORF">N7509_004043</name>
</gene>
<feature type="region of interest" description="Disordered" evidence="9">
    <location>
        <begin position="1160"/>
        <end position="1275"/>
    </location>
</feature>
<evidence type="ECO:0000256" key="1">
    <source>
        <dbReference type="ARBA" id="ARBA00004123"/>
    </source>
</evidence>
<sequence>MPGVVETPTATVAVPADRDFSVANQKVELEIDFFSKSIKGKTEITILPHRKELTAFRLNFRQGEIKRLTVNNVIASTKYADPYENLNLYGPQYHQKLLPNIDALLKTPTHPELEVTIPKGVRIRELNKAEAQEQITLQGIGSDVDGPAGGRLPEVNRTQFKELTVNIEFTVEKIRDGLQFVGVDSGDRRYPHAYTTNSLETGVGCPLFPCVDDPLSRCTWDVSISCPASLGDVFNRKTGSGSTTQSRSRNPNRPLSADDEGLDMSVVCSGELTDDIVDPKDPTRKTVSFSCFSPLSAQQIGFAVGPFEYVNLADFRESDQDEQLGTNAIPVHAFCLPGRGSEVENTSFPMAQAIDFFSLSYGSYPFSSYKLCFVDDVPTETLPMACMAICSSHLLFPEPIIDPMYDCTRALVHTLACQWTGINIIPNEPADTWVTVGIAWYITDTFMKKLCGTNEYRFRLKNMSDKTCELDYERPSIYDMGNFLKIDASEYRFIALKAPLVLFILDRRLTKASGKATMSRIISRLFLNSRMGDIPNGAVTSSLFQKLCERLGHSKLDVFFQQWVYGAGCPRFQATQRFNKKKLVVEMMIRQVQVQPDQTVARDLDENTFLRDLKEEVRHVYAGHPQPVFTGSMTLRIHEADGTPYEHIVEIKEGVTKFDIPYNTKYKRLKRNKKQRERAVASGEAEAQEEVLLYCLGDVLQTEEEIEAWRLTDWTKEDEERMGQESYEWIRMDADFEWICKLSLGMPGYMYLSQLQQDRDVVAQLESLQYMAAQREHKLISSIFARTLMDSRYFHGIRVTAARSLVRHAKDDVDWIGLYHLETAFQELFCLPGSPMTRSNNFEDRAAYILQQEIPEAISKVRDNSGKTPLRVKRFLFDKLKFNDNSNNAFSDNFYVASLMRSLCHAMLGRNEARSDEELAHFDMERVLENQAEEQLEKDTMAEFDRYRRMDEWSSSYQNIYSRAALQCQMQLMKAKIQDVDIMRFIPYTRAGTYDLLRLQAFDCLVDLDISQNQELLRWLIYTMTSDSSAYIRHHSQRIFGRALAQIAFGRPQEPENTQTGGGLIIEQESSTEIRQADLARRQTVSGALEALKREIGQDSSMKEYMWAACNSPALGILEIAELVDICRVLFDPIKTKMAQIPLPRYWKVQNLGNGKLKFQRSSRVRTSLAPLKDSKRKREENGMPPPAPRITFKQVKKENGPGPSPSPSTPSSTGLPKLHIPKPVSSTPSAGAGGTGTGAGAGTTKSSTPVATTPSTPASGGGLKLKLKFGPKPK</sequence>
<evidence type="ECO:0000259" key="11">
    <source>
        <dbReference type="Pfam" id="PF25577"/>
    </source>
</evidence>
<dbReference type="GO" id="GO:0006367">
    <property type="term" value="P:transcription initiation at RNA polymerase II promoter"/>
    <property type="evidence" value="ECO:0007669"/>
    <property type="project" value="TreeGrafter"/>
</dbReference>
<feature type="compositionally biased region" description="Basic and acidic residues" evidence="9">
    <location>
        <begin position="1173"/>
        <end position="1182"/>
    </location>
</feature>
<dbReference type="SUPFAM" id="SSF63737">
    <property type="entry name" value="Leukotriene A4 hydrolase N-terminal domain"/>
    <property type="match status" value="1"/>
</dbReference>
<evidence type="ECO:0000256" key="4">
    <source>
        <dbReference type="ARBA" id="ARBA00023015"/>
    </source>
</evidence>
<feature type="domain" description="Transcription initiation factor TFIID subunit 2 Ig-like" evidence="10">
    <location>
        <begin position="567"/>
        <end position="746"/>
    </location>
</feature>
<keyword evidence="4" id="KW-0805">Transcription regulation</keyword>
<dbReference type="CDD" id="cd09839">
    <property type="entry name" value="M1_like_TAF2"/>
    <property type="match status" value="1"/>
</dbReference>
<dbReference type="PANTHER" id="PTHR15137">
    <property type="entry name" value="TRANSCRIPTION INITIATION FACTOR TFIID"/>
    <property type="match status" value="1"/>
</dbReference>
<keyword evidence="5" id="KW-0804">Transcription</keyword>
<accession>A0A9X0BC22</accession>
<dbReference type="InterPro" id="IPR037813">
    <property type="entry name" value="TAF2"/>
</dbReference>
<dbReference type="Proteomes" id="UP001147747">
    <property type="component" value="Unassembled WGS sequence"/>
</dbReference>
<dbReference type="Pfam" id="PF25316">
    <property type="entry name" value="TAF2_3rd"/>
    <property type="match status" value="1"/>
</dbReference>
<feature type="compositionally biased region" description="Low complexity" evidence="9">
    <location>
        <begin position="1243"/>
        <end position="1259"/>
    </location>
</feature>
<keyword evidence="6" id="KW-0539">Nucleus</keyword>
<name>A0A9X0BC22_9EURO</name>
<dbReference type="InterPro" id="IPR057991">
    <property type="entry name" value="TPR_TAF2_C"/>
</dbReference>
<evidence type="ECO:0000256" key="9">
    <source>
        <dbReference type="SAM" id="MobiDB-lite"/>
    </source>
</evidence>
<evidence type="ECO:0000256" key="6">
    <source>
        <dbReference type="ARBA" id="ARBA00023242"/>
    </source>
</evidence>
<reference evidence="12" key="2">
    <citation type="journal article" date="2023" name="IMA Fungus">
        <title>Comparative genomic study of the Penicillium genus elucidates a diverse pangenome and 15 lateral gene transfer events.</title>
        <authorList>
            <person name="Petersen C."/>
            <person name="Sorensen T."/>
            <person name="Nielsen M.R."/>
            <person name="Sondergaard T.E."/>
            <person name="Sorensen J.L."/>
            <person name="Fitzpatrick D.A."/>
            <person name="Frisvad J.C."/>
            <person name="Nielsen K.L."/>
        </authorList>
    </citation>
    <scope>NUCLEOTIDE SEQUENCE</scope>
    <source>
        <strain evidence="12">IBT 29677</strain>
    </source>
</reference>
<dbReference type="InterPro" id="IPR042097">
    <property type="entry name" value="Aminopeptidase_N-like_N_sf"/>
</dbReference>
<feature type="compositionally biased region" description="Low complexity" evidence="9">
    <location>
        <begin position="238"/>
        <end position="249"/>
    </location>
</feature>
<evidence type="ECO:0000313" key="13">
    <source>
        <dbReference type="Proteomes" id="UP001147747"/>
    </source>
</evidence>
<keyword evidence="13" id="KW-1185">Reference proteome</keyword>
<dbReference type="EMBL" id="JAPZBU010000005">
    <property type="protein sequence ID" value="KAJ5404172.1"/>
    <property type="molecule type" value="Genomic_DNA"/>
</dbReference>
<dbReference type="GO" id="GO:0005669">
    <property type="term" value="C:transcription factor TFIID complex"/>
    <property type="evidence" value="ECO:0007669"/>
    <property type="project" value="InterPro"/>
</dbReference>
<evidence type="ECO:0000256" key="8">
    <source>
        <dbReference type="ARBA" id="ARBA00076306"/>
    </source>
</evidence>
<proteinExistence type="inferred from homology"/>
<dbReference type="GO" id="GO:0003682">
    <property type="term" value="F:chromatin binding"/>
    <property type="evidence" value="ECO:0007669"/>
    <property type="project" value="TreeGrafter"/>
</dbReference>
<comment type="caution">
    <text evidence="12">The sequence shown here is derived from an EMBL/GenBank/DDBJ whole genome shotgun (WGS) entry which is preliminary data.</text>
</comment>
<comment type="subcellular location">
    <subcellularLocation>
        <location evidence="1">Nucleus</location>
    </subcellularLocation>
</comment>
<evidence type="ECO:0000256" key="2">
    <source>
        <dbReference type="ARBA" id="ARBA00010937"/>
    </source>
</evidence>